<sequence>MFYEWFLWNLEYLDTRPPMSKWPINDWTKEIFIEVYARILKD</sequence>
<organism evidence="1">
    <name type="scientific">marine sediment metagenome</name>
    <dbReference type="NCBI Taxonomy" id="412755"/>
    <lineage>
        <taxon>unclassified sequences</taxon>
        <taxon>metagenomes</taxon>
        <taxon>ecological metagenomes</taxon>
    </lineage>
</organism>
<name>A0A0F9BA33_9ZZZZ</name>
<evidence type="ECO:0000313" key="1">
    <source>
        <dbReference type="EMBL" id="KKL10667.1"/>
    </source>
</evidence>
<gene>
    <name evidence="1" type="ORF">LCGC14_2553520</name>
</gene>
<accession>A0A0F9BA33</accession>
<reference evidence="1" key="1">
    <citation type="journal article" date="2015" name="Nature">
        <title>Complex archaea that bridge the gap between prokaryotes and eukaryotes.</title>
        <authorList>
            <person name="Spang A."/>
            <person name="Saw J.H."/>
            <person name="Jorgensen S.L."/>
            <person name="Zaremba-Niedzwiedzka K."/>
            <person name="Martijn J."/>
            <person name="Lind A.E."/>
            <person name="van Eijk R."/>
            <person name="Schleper C."/>
            <person name="Guy L."/>
            <person name="Ettema T.J."/>
        </authorList>
    </citation>
    <scope>NUCLEOTIDE SEQUENCE</scope>
</reference>
<comment type="caution">
    <text evidence="1">The sequence shown here is derived from an EMBL/GenBank/DDBJ whole genome shotgun (WGS) entry which is preliminary data.</text>
</comment>
<dbReference type="EMBL" id="LAZR01041969">
    <property type="protein sequence ID" value="KKL10667.1"/>
    <property type="molecule type" value="Genomic_DNA"/>
</dbReference>
<proteinExistence type="predicted"/>
<dbReference type="AlphaFoldDB" id="A0A0F9BA33"/>
<protein>
    <submittedName>
        <fullName evidence="1">Uncharacterized protein</fullName>
    </submittedName>
</protein>